<dbReference type="RefSeq" id="WP_186930631.1">
    <property type="nucleotide sequence ID" value="NZ_JACOOJ010000028.1"/>
</dbReference>
<dbReference type="Gene3D" id="2.60.120.10">
    <property type="entry name" value="Jelly Rolls"/>
    <property type="match status" value="1"/>
</dbReference>
<dbReference type="InterPro" id="IPR011051">
    <property type="entry name" value="RmlC_Cupin_sf"/>
</dbReference>
<dbReference type="EMBL" id="JACOOJ010000028">
    <property type="protein sequence ID" value="MBC5633974.1"/>
    <property type="molecule type" value="Genomic_DNA"/>
</dbReference>
<dbReference type="Proteomes" id="UP000651475">
    <property type="component" value="Unassembled WGS sequence"/>
</dbReference>
<evidence type="ECO:0000313" key="2">
    <source>
        <dbReference type="Proteomes" id="UP000651475"/>
    </source>
</evidence>
<dbReference type="InterPro" id="IPR014710">
    <property type="entry name" value="RmlC-like_jellyroll"/>
</dbReference>
<keyword evidence="2" id="KW-1185">Reference proteome</keyword>
<comment type="caution">
    <text evidence="1">The sequence shown here is derived from an EMBL/GenBank/DDBJ whole genome shotgun (WGS) entry which is preliminary data.</text>
</comment>
<reference evidence="1 2" key="1">
    <citation type="submission" date="2020-08" db="EMBL/GenBank/DDBJ databases">
        <title>Genome public.</title>
        <authorList>
            <person name="Liu C."/>
            <person name="Sun Q."/>
        </authorList>
    </citation>
    <scope>NUCLEOTIDE SEQUENCE [LARGE SCALE GENOMIC DNA]</scope>
    <source>
        <strain evidence="1 2">NSJ-79</strain>
    </source>
</reference>
<accession>A0ABR7DRA9</accession>
<proteinExistence type="predicted"/>
<organism evidence="1 2">
    <name type="scientific">Parabacteroides hominis</name>
    <dbReference type="NCBI Taxonomy" id="2763057"/>
    <lineage>
        <taxon>Bacteria</taxon>
        <taxon>Pseudomonadati</taxon>
        <taxon>Bacteroidota</taxon>
        <taxon>Bacteroidia</taxon>
        <taxon>Bacteroidales</taxon>
        <taxon>Tannerellaceae</taxon>
        <taxon>Parabacteroides</taxon>
    </lineage>
</organism>
<sequence length="88" mass="10025">MYIYNSLFHAPADNGANRDKSRLSRYYQEEGSPKRIIKKGDVIVSPVDVRHWNGATPDKPLVCLTVTEHSVDGHVVQLRAVTEEEYKQ</sequence>
<name>A0ABR7DRA9_9BACT</name>
<dbReference type="SUPFAM" id="SSF51182">
    <property type="entry name" value="RmlC-like cupins"/>
    <property type="match status" value="1"/>
</dbReference>
<evidence type="ECO:0000313" key="1">
    <source>
        <dbReference type="EMBL" id="MBC5633974.1"/>
    </source>
</evidence>
<protein>
    <submittedName>
        <fullName evidence="1">Uncharacterized protein</fullName>
    </submittedName>
</protein>
<gene>
    <name evidence="1" type="ORF">H8S65_14545</name>
</gene>